<dbReference type="Proteomes" id="UP000095284">
    <property type="component" value="Unplaced"/>
</dbReference>
<dbReference type="InterPro" id="IPR018487">
    <property type="entry name" value="Hemopexin-like_repeat"/>
</dbReference>
<dbReference type="InterPro" id="IPR036375">
    <property type="entry name" value="Hemopexin-like_dom_sf"/>
</dbReference>
<feature type="binding site" evidence="13">
    <location>
        <position position="222"/>
    </location>
    <ligand>
        <name>Ca(2+)</name>
        <dbReference type="ChEBI" id="CHEBI:29108"/>
        <label>1</label>
    </ligand>
</feature>
<feature type="binding site" evidence="13">
    <location>
        <position position="192"/>
    </location>
    <ligand>
        <name>Zn(2+)</name>
        <dbReference type="ChEBI" id="CHEBI:29105"/>
        <label>1</label>
    </ligand>
</feature>
<feature type="binding site" evidence="13">
    <location>
        <position position="217"/>
    </location>
    <ligand>
        <name>Zn(2+)</name>
        <dbReference type="ChEBI" id="CHEBI:29105"/>
        <label>1</label>
    </ligand>
</feature>
<evidence type="ECO:0000256" key="8">
    <source>
        <dbReference type="ARBA" id="ARBA00023049"/>
    </source>
</evidence>
<feature type="binding site" evidence="12">
    <location>
        <position position="256"/>
    </location>
    <ligand>
        <name>Zn(2+)</name>
        <dbReference type="ChEBI" id="CHEBI:29105"/>
        <label>2</label>
        <note>catalytic</note>
    </ligand>
</feature>
<evidence type="ECO:0000256" key="14">
    <source>
        <dbReference type="PIRSR" id="PIRSR621190-5"/>
    </source>
</evidence>
<evidence type="ECO:0000313" key="20">
    <source>
        <dbReference type="Proteomes" id="UP000659654"/>
    </source>
</evidence>
<evidence type="ECO:0000313" key="21">
    <source>
        <dbReference type="WBParaSite" id="BXY_0239800.1"/>
    </source>
</evidence>
<dbReference type="AlphaFoldDB" id="A0A1I7RNV9"/>
<dbReference type="InterPro" id="IPR002477">
    <property type="entry name" value="Peptidoglycan-bd-like"/>
</dbReference>
<feature type="compositionally biased region" description="Low complexity" evidence="15">
    <location>
        <begin position="367"/>
        <end position="403"/>
    </location>
</feature>
<evidence type="ECO:0000256" key="11">
    <source>
        <dbReference type="PIRSR" id="PIRSR001191-1"/>
    </source>
</evidence>
<proteinExistence type="inferred from homology"/>
<feature type="active site" evidence="11">
    <location>
        <position position="247"/>
    </location>
</feature>
<dbReference type="eggNOG" id="KOG1565">
    <property type="taxonomic scope" value="Eukaryota"/>
</dbReference>
<feature type="binding site" evidence="13">
    <location>
        <position position="264"/>
    </location>
    <ligand>
        <name>Zn(2+)</name>
        <dbReference type="ChEBI" id="CHEBI:29105"/>
        <label>2</label>
        <note>catalytic</note>
    </ligand>
</feature>
<evidence type="ECO:0000256" key="4">
    <source>
        <dbReference type="ARBA" id="ARBA00022729"/>
    </source>
</evidence>
<dbReference type="InterPro" id="IPR001818">
    <property type="entry name" value="Pept_M10_metallopeptidase"/>
</dbReference>
<keyword evidence="2" id="KW-0645">Protease</keyword>
<dbReference type="PANTHER" id="PTHR10201:SF329">
    <property type="entry name" value="MATRIX METALLOPROTEINASE-C"/>
    <property type="match status" value="1"/>
</dbReference>
<evidence type="ECO:0000256" key="13">
    <source>
        <dbReference type="PIRSR" id="PIRSR621190-2"/>
    </source>
</evidence>
<dbReference type="InterPro" id="IPR036365">
    <property type="entry name" value="PGBD-like_sf"/>
</dbReference>
<dbReference type="GO" id="GO:0004222">
    <property type="term" value="F:metalloendopeptidase activity"/>
    <property type="evidence" value="ECO:0007669"/>
    <property type="project" value="InterPro"/>
</dbReference>
<evidence type="ECO:0000256" key="2">
    <source>
        <dbReference type="ARBA" id="ARBA00022670"/>
    </source>
</evidence>
<dbReference type="InterPro" id="IPR021190">
    <property type="entry name" value="Pept_M10A"/>
</dbReference>
<evidence type="ECO:0000256" key="1">
    <source>
        <dbReference type="ARBA" id="ARBA00010370"/>
    </source>
</evidence>
<evidence type="ECO:0000256" key="5">
    <source>
        <dbReference type="ARBA" id="ARBA00022737"/>
    </source>
</evidence>
<feature type="compositionally biased region" description="Basic and acidic residues" evidence="15">
    <location>
        <begin position="349"/>
        <end position="366"/>
    </location>
</feature>
<dbReference type="GO" id="GO:0006508">
    <property type="term" value="P:proteolysis"/>
    <property type="evidence" value="ECO:0007669"/>
    <property type="project" value="UniProtKB-KW"/>
</dbReference>
<dbReference type="EMBL" id="CAJFDI010000005">
    <property type="protein sequence ID" value="CAD5232233.1"/>
    <property type="molecule type" value="Genomic_DNA"/>
</dbReference>
<evidence type="ECO:0000256" key="9">
    <source>
        <dbReference type="ARBA" id="ARBA00023145"/>
    </source>
</evidence>
<feature type="binding site" evidence="13">
    <location>
        <position position="219"/>
    </location>
    <ligand>
        <name>Ca(2+)</name>
        <dbReference type="ChEBI" id="CHEBI:29108"/>
        <label>3</label>
    </ligand>
</feature>
<dbReference type="OrthoDB" id="406838at2759"/>
<dbReference type="Gene3D" id="3.40.390.10">
    <property type="entry name" value="Collagenase (Catalytic Domain)"/>
    <property type="match status" value="1"/>
</dbReference>
<dbReference type="GO" id="GO:0031012">
    <property type="term" value="C:extracellular matrix"/>
    <property type="evidence" value="ECO:0007669"/>
    <property type="project" value="InterPro"/>
</dbReference>
<keyword evidence="10" id="KW-0325">Glycoprotein</keyword>
<comment type="cofactor">
    <cofactor evidence="13">
        <name>Zn(2+)</name>
        <dbReference type="ChEBI" id="CHEBI:29105"/>
    </cofactor>
    <text evidence="13">Binds 2 Zn(2+) ions per subunit.</text>
</comment>
<keyword evidence="3 12" id="KW-0479">Metal-binding</keyword>
<keyword evidence="20" id="KW-1185">Reference proteome</keyword>
<sequence length="608" mass="67420">MRVWTGLLLLTLCGSALGFDFFGLFGSSDSSSSKKKSKHREETPVDDKNAQEYLYKFGYAGPSQIQESSFGSKLQSVGNTFKSAIRKFQEFAGINPTGELDIRTRKKMAEPRCGMMDVQALQVTREDAYKWKKNPLTYSIFTYSSDIPHDQVTRAIRKAFDVWSEVSPLDFTETSNHNENADIKIKFASRNHGDPWPFDGKGGVLAHATMPTSGMLHFDEDENWVFMDAEKIANYGYTDVFPVAIHEIGHVLGLEHSRTKNSIMAPFYQETVDDNGNYVMPKLSSYDIQSIQDIYGPRRGGFRPSSDSSGGSNWGGSRLNTTPRPRTTTESSDDGLFGSLWSKWMGGRSSDRDRNRTPKEWTDWDSGRSSSGGSDSGSFFGRSDSGRTRSGSSSGGSTDSGFGSFFGGSSGRGDSSGSGSFGCPGMVDAISPNPSGTVYLFSGSKVFELRDKTIIKQHSLRTLFPNGPIYVEAAYLNKNDRTMVLFQSYKVYVFTYFAGRYSLDLSYPKSLPRTVSFNPTGAITWSDGHQFIFSRADDFATYDEYWNEVLKEDKVSRYFPGLPRGIRGGLPSSGSRVTVFTRDKVMDYDTSRKMAVGSGQSIGSYLRC</sequence>
<evidence type="ECO:0000256" key="3">
    <source>
        <dbReference type="ARBA" id="ARBA00022723"/>
    </source>
</evidence>
<feature type="signal peptide" evidence="16">
    <location>
        <begin position="1"/>
        <end position="18"/>
    </location>
</feature>
<keyword evidence="5" id="KW-0677">Repeat</keyword>
<dbReference type="InterPro" id="IPR006026">
    <property type="entry name" value="Peptidase_Metallo"/>
</dbReference>
<dbReference type="EMBL" id="CAJFCV020000005">
    <property type="protein sequence ID" value="CAG9124332.1"/>
    <property type="molecule type" value="Genomic_DNA"/>
</dbReference>
<keyword evidence="9" id="KW-0865">Zymogen</keyword>
<dbReference type="InterPro" id="IPR033739">
    <property type="entry name" value="M10A_MMP"/>
</dbReference>
<evidence type="ECO:0000256" key="16">
    <source>
        <dbReference type="SAM" id="SignalP"/>
    </source>
</evidence>
<dbReference type="PANTHER" id="PTHR10201">
    <property type="entry name" value="MATRIX METALLOPROTEINASE"/>
    <property type="match status" value="1"/>
</dbReference>
<comment type="similarity">
    <text evidence="1">Belongs to the peptidase M10A family.</text>
</comment>
<evidence type="ECO:0000313" key="19">
    <source>
        <dbReference type="Proteomes" id="UP000095284"/>
    </source>
</evidence>
<feature type="domain" description="Peptidase metallopeptidase" evidence="17">
    <location>
        <begin position="127"/>
        <end position="297"/>
    </location>
</feature>
<dbReference type="CDD" id="cd04278">
    <property type="entry name" value="ZnMc_MMP"/>
    <property type="match status" value="1"/>
</dbReference>
<dbReference type="Pfam" id="PF00413">
    <property type="entry name" value="Peptidase_M10"/>
    <property type="match status" value="1"/>
</dbReference>
<keyword evidence="7 12" id="KW-0862">Zinc</keyword>
<dbReference type="SMART" id="SM00235">
    <property type="entry name" value="ZnMc"/>
    <property type="match status" value="1"/>
</dbReference>
<dbReference type="Gene3D" id="2.110.10.10">
    <property type="entry name" value="Hemopexin-like domain"/>
    <property type="match status" value="1"/>
</dbReference>
<evidence type="ECO:0000259" key="17">
    <source>
        <dbReference type="SMART" id="SM00235"/>
    </source>
</evidence>
<dbReference type="PIRSF" id="PIRSF001191">
    <property type="entry name" value="Peptidase_M10A_matrix"/>
    <property type="match status" value="1"/>
</dbReference>
<dbReference type="FunFam" id="3.40.390.10:FF:000064">
    <property type="entry name" value="Matrix metalloproteinase-C"/>
    <property type="match status" value="1"/>
</dbReference>
<dbReference type="GO" id="GO:0005615">
    <property type="term" value="C:extracellular space"/>
    <property type="evidence" value="ECO:0007669"/>
    <property type="project" value="TreeGrafter"/>
</dbReference>
<feature type="chain" id="PRO_5035359255" evidence="16">
    <location>
        <begin position="19"/>
        <end position="608"/>
    </location>
</feature>
<feature type="binding site" description="in inhibited form" evidence="13">
    <location>
        <position position="113"/>
    </location>
    <ligand>
        <name>Zn(2+)</name>
        <dbReference type="ChEBI" id="CHEBI:29105"/>
        <label>2</label>
        <note>catalytic</note>
    </ligand>
</feature>
<feature type="binding site" evidence="13">
    <location>
        <position position="194"/>
    </location>
    <ligand>
        <name>Zn(2+)</name>
        <dbReference type="ChEBI" id="CHEBI:29105"/>
        <label>1</label>
    </ligand>
</feature>
<evidence type="ECO:0000256" key="7">
    <source>
        <dbReference type="ARBA" id="ARBA00022833"/>
    </source>
</evidence>
<dbReference type="SUPFAM" id="SSF50923">
    <property type="entry name" value="Hemopexin-like domain"/>
    <property type="match status" value="1"/>
</dbReference>
<dbReference type="GO" id="GO:0008270">
    <property type="term" value="F:zinc ion binding"/>
    <property type="evidence" value="ECO:0007669"/>
    <property type="project" value="InterPro"/>
</dbReference>
<dbReference type="SUPFAM" id="SSF47090">
    <property type="entry name" value="PGBD-like"/>
    <property type="match status" value="1"/>
</dbReference>
<keyword evidence="13" id="KW-0106">Calcium</keyword>
<feature type="binding site" evidence="13">
    <location>
        <position position="200"/>
    </location>
    <ligand>
        <name>Ca(2+)</name>
        <dbReference type="ChEBI" id="CHEBI:29108"/>
        <label>3</label>
    </ligand>
</feature>
<keyword evidence="4 16" id="KW-0732">Signal</keyword>
<feature type="binding site" evidence="12">
    <location>
        <position position="250"/>
    </location>
    <ligand>
        <name>Zn(2+)</name>
        <dbReference type="ChEBI" id="CHEBI:29105"/>
        <label>2</label>
        <note>catalytic</note>
    </ligand>
</feature>
<dbReference type="GO" id="GO:0030574">
    <property type="term" value="P:collagen catabolic process"/>
    <property type="evidence" value="ECO:0007669"/>
    <property type="project" value="TreeGrafter"/>
</dbReference>
<feature type="region of interest" description="Disordered" evidence="15">
    <location>
        <begin position="296"/>
        <end position="334"/>
    </location>
</feature>
<name>A0A1I7RNV9_BURXY</name>
<feature type="binding site" evidence="12">
    <location>
        <position position="246"/>
    </location>
    <ligand>
        <name>Zn(2+)</name>
        <dbReference type="ChEBI" id="CHEBI:29105"/>
        <label>2</label>
        <note>catalytic</note>
    </ligand>
</feature>
<gene>
    <name evidence="18" type="ORF">BXYJ_LOCUS12324</name>
</gene>
<evidence type="ECO:0000313" key="18">
    <source>
        <dbReference type="EMBL" id="CAD5232233.1"/>
    </source>
</evidence>
<feature type="binding site" evidence="13">
    <location>
        <position position="207"/>
    </location>
    <ligand>
        <name>Zn(2+)</name>
        <dbReference type="ChEBI" id="CHEBI:29105"/>
        <label>1</label>
    </ligand>
</feature>
<feature type="compositionally biased region" description="Gly residues" evidence="15">
    <location>
        <begin position="404"/>
        <end position="418"/>
    </location>
</feature>
<dbReference type="Pfam" id="PF01471">
    <property type="entry name" value="PG_binding_1"/>
    <property type="match status" value="1"/>
</dbReference>
<feature type="binding site" evidence="13">
    <location>
        <position position="222"/>
    </location>
    <ligand>
        <name>Ca(2+)</name>
        <dbReference type="ChEBI" id="CHEBI:29108"/>
        <label>3</label>
    </ligand>
</feature>
<keyword evidence="6" id="KW-0378">Hydrolase</keyword>
<feature type="binding site" evidence="13">
    <location>
        <position position="199"/>
    </location>
    <ligand>
        <name>Ca(2+)</name>
        <dbReference type="ChEBI" id="CHEBI:29108"/>
        <label>3</label>
    </ligand>
</feature>
<dbReference type="SUPFAM" id="SSF55486">
    <property type="entry name" value="Metalloproteases ('zincins'), catalytic domain"/>
    <property type="match status" value="1"/>
</dbReference>
<dbReference type="SMR" id="A0A1I7RNV9"/>
<dbReference type="InterPro" id="IPR024079">
    <property type="entry name" value="MetalloPept_cat_dom_sf"/>
</dbReference>
<dbReference type="PRINTS" id="PR00138">
    <property type="entry name" value="MATRIXIN"/>
</dbReference>
<organism evidence="19 21">
    <name type="scientific">Bursaphelenchus xylophilus</name>
    <name type="common">Pinewood nematode worm</name>
    <name type="synonym">Aphelenchoides xylophilus</name>
    <dbReference type="NCBI Taxonomy" id="6326"/>
    <lineage>
        <taxon>Eukaryota</taxon>
        <taxon>Metazoa</taxon>
        <taxon>Ecdysozoa</taxon>
        <taxon>Nematoda</taxon>
        <taxon>Chromadorea</taxon>
        <taxon>Rhabditida</taxon>
        <taxon>Tylenchina</taxon>
        <taxon>Tylenchomorpha</taxon>
        <taxon>Aphelenchoidea</taxon>
        <taxon>Aphelenchoididae</taxon>
        <taxon>Bursaphelenchus</taxon>
    </lineage>
</organism>
<accession>A0A1I7RNV9</accession>
<dbReference type="SMART" id="SM00120">
    <property type="entry name" value="HX"/>
    <property type="match status" value="3"/>
</dbReference>
<evidence type="ECO:0000256" key="12">
    <source>
        <dbReference type="PIRSR" id="PIRSR001191-2"/>
    </source>
</evidence>
<comment type="cofactor">
    <cofactor evidence="13">
        <name>Ca(2+)</name>
        <dbReference type="ChEBI" id="CHEBI:29108"/>
    </cofactor>
    <text evidence="13">Can bind about 5 Ca(2+) ions per subunit.</text>
</comment>
<protein>
    <submittedName>
        <fullName evidence="18">(pine wood nematode) hypothetical protein</fullName>
    </submittedName>
    <submittedName>
        <fullName evidence="21">ZnMc domain-containing protein</fullName>
    </submittedName>
</protein>
<reference evidence="18" key="2">
    <citation type="submission" date="2020-09" db="EMBL/GenBank/DDBJ databases">
        <authorList>
            <person name="Kikuchi T."/>
        </authorList>
    </citation>
    <scope>NUCLEOTIDE SEQUENCE</scope>
    <source>
        <strain evidence="18">Ka4C1</strain>
    </source>
</reference>
<feature type="binding site" evidence="13">
    <location>
        <position position="146"/>
    </location>
    <ligand>
        <name>Ca(2+)</name>
        <dbReference type="ChEBI" id="CHEBI:29108"/>
        <label>1</label>
    </ligand>
</feature>
<evidence type="ECO:0000256" key="10">
    <source>
        <dbReference type="ARBA" id="ARBA00023180"/>
    </source>
</evidence>
<evidence type="ECO:0000256" key="6">
    <source>
        <dbReference type="ARBA" id="ARBA00022801"/>
    </source>
</evidence>
<evidence type="ECO:0000256" key="15">
    <source>
        <dbReference type="SAM" id="MobiDB-lite"/>
    </source>
</evidence>
<dbReference type="WBParaSite" id="BXY_0239800.1">
    <property type="protein sequence ID" value="BXY_0239800.1"/>
    <property type="gene ID" value="BXY_0239800"/>
</dbReference>
<reference evidence="21" key="1">
    <citation type="submission" date="2016-11" db="UniProtKB">
        <authorList>
            <consortium name="WormBaseParasite"/>
        </authorList>
    </citation>
    <scope>IDENTIFICATION</scope>
</reference>
<feature type="region of interest" description="Disordered" evidence="15">
    <location>
        <begin position="347"/>
        <end position="418"/>
    </location>
</feature>
<dbReference type="GO" id="GO:0030198">
    <property type="term" value="P:extracellular matrix organization"/>
    <property type="evidence" value="ECO:0007669"/>
    <property type="project" value="TreeGrafter"/>
</dbReference>
<dbReference type="Proteomes" id="UP000582659">
    <property type="component" value="Unassembled WGS sequence"/>
</dbReference>
<keyword evidence="8" id="KW-0482">Metalloprotease</keyword>
<dbReference type="Proteomes" id="UP000659654">
    <property type="component" value="Unassembled WGS sequence"/>
</dbReference>
<feature type="compositionally biased region" description="Low complexity" evidence="15">
    <location>
        <begin position="302"/>
        <end position="329"/>
    </location>
</feature>
<feature type="binding site" evidence="13">
    <location>
        <position position="182"/>
    </location>
    <ligand>
        <name>Ca(2+)</name>
        <dbReference type="ChEBI" id="CHEBI:29108"/>
        <label>2</label>
    </ligand>
</feature>
<feature type="short sequence motif" description="Cysteine switch" evidence="14">
    <location>
        <begin position="111"/>
        <end position="118"/>
    </location>
</feature>